<evidence type="ECO:0000313" key="5">
    <source>
        <dbReference type="EMBL" id="QZT34587.1"/>
    </source>
</evidence>
<dbReference type="NCBIfam" id="TIGR00177">
    <property type="entry name" value="molyb_syn"/>
    <property type="match status" value="1"/>
</dbReference>
<dbReference type="CDD" id="cd00886">
    <property type="entry name" value="MogA_MoaB"/>
    <property type="match status" value="1"/>
</dbReference>
<reference evidence="5" key="3">
    <citation type="submission" date="2021-08" db="EMBL/GenBank/DDBJ databases">
        <authorList>
            <person name="de Jong S."/>
            <person name="van den Broek M."/>
            <person name="Merkel A."/>
            <person name="de la Torre Cortes P."/>
            <person name="Kalamorz F."/>
            <person name="Cook G."/>
            <person name="van Loosdrecht M."/>
            <person name="McMillan D."/>
        </authorList>
    </citation>
    <scope>NUCLEOTIDE SEQUENCE</scope>
    <source>
        <strain evidence="5">TA2.A1</strain>
    </source>
</reference>
<evidence type="ECO:0000313" key="7">
    <source>
        <dbReference type="Proteomes" id="UP000825179"/>
    </source>
</evidence>
<evidence type="ECO:0000256" key="2">
    <source>
        <dbReference type="ARBA" id="ARBA00023150"/>
    </source>
</evidence>
<reference evidence="5 7" key="2">
    <citation type="journal article" date="2020" name="Extremophiles">
        <title>Genomic analysis of Caldalkalibacillus thermarum TA2.A1 reveals aerobic alkaliphilic metabolism and evolutionary hallmarks linking alkaliphilic bacteria and plant life.</title>
        <authorList>
            <person name="de Jong S.I."/>
            <person name="van den Broek M.A."/>
            <person name="Merkel A.Y."/>
            <person name="de la Torre Cortes P."/>
            <person name="Kalamorz F."/>
            <person name="Cook G.M."/>
            <person name="van Loosdrecht M.C.M."/>
            <person name="McMillan D.G.G."/>
        </authorList>
    </citation>
    <scope>NUCLEOTIDE SEQUENCE [LARGE SCALE GENOMIC DNA]</scope>
    <source>
        <strain evidence="5 7">TA2.A1</strain>
    </source>
</reference>
<dbReference type="GO" id="GO:0006777">
    <property type="term" value="P:Mo-molybdopterin cofactor biosynthetic process"/>
    <property type="evidence" value="ECO:0007669"/>
    <property type="project" value="UniProtKB-KW"/>
</dbReference>
<dbReference type="InterPro" id="IPR051920">
    <property type="entry name" value="MPT_Adenylyltrnsfr/MoaC-Rel"/>
</dbReference>
<reference evidence="4 6" key="1">
    <citation type="journal article" date="2011" name="J. Bacteriol.">
        <title>Draft genome sequence of the thermoalkaliphilic Caldalkalibacillus thermarum strain TA2.A1.</title>
        <authorList>
            <person name="Kalamorz F."/>
            <person name="Keis S."/>
            <person name="McMillan D.G."/>
            <person name="Olsson K."/>
            <person name="Stanton J.A."/>
            <person name="Stockwell P."/>
            <person name="Black M.A."/>
            <person name="Klingeman D.M."/>
            <person name="Land M.L."/>
            <person name="Han C.S."/>
            <person name="Martin S.L."/>
            <person name="Becher S.A."/>
            <person name="Peddie C.J."/>
            <person name="Morgan H.W."/>
            <person name="Matthies D."/>
            <person name="Preiss L."/>
            <person name="Meier T."/>
            <person name="Brown S.D."/>
            <person name="Cook G.M."/>
        </authorList>
    </citation>
    <scope>NUCLEOTIDE SEQUENCE [LARGE SCALE GENOMIC DNA]</scope>
    <source>
        <strain evidence="4 6">TA2.A1</strain>
    </source>
</reference>
<evidence type="ECO:0000259" key="3">
    <source>
        <dbReference type="SMART" id="SM00852"/>
    </source>
</evidence>
<dbReference type="EMBL" id="AFCE01000130">
    <property type="protein sequence ID" value="EGL82990.1"/>
    <property type="molecule type" value="Genomic_DNA"/>
</dbReference>
<sequence>MWKVAIVVASNKASRGERVDDSGPVIKDVLTQHLDAEVIAYRILPDCIETLKENMIEITDRYQVDLLVTVGGTGLSPDDVTPEATSQVIDRVVPGMAEEMRRKAMKASRLAMFTRAICGTRGNSLIINLPGAVQDAQTCLEAIIDQLPNALTILRGEEGANS</sequence>
<gene>
    <name evidence="4" type="ORF">CathTA2_1489</name>
    <name evidence="5" type="ORF">HUR95_04265</name>
</gene>
<evidence type="ECO:0000256" key="1">
    <source>
        <dbReference type="ARBA" id="ARBA00005046"/>
    </source>
</evidence>
<keyword evidence="2" id="KW-0501">Molybdenum cofactor biosynthesis</keyword>
<dbReference type="PANTHER" id="PTHR43764:SF1">
    <property type="entry name" value="MOLYBDOPTERIN MOLYBDOTRANSFERASE"/>
    <property type="match status" value="1"/>
</dbReference>
<dbReference type="eggNOG" id="COG0521">
    <property type="taxonomic scope" value="Bacteria"/>
</dbReference>
<dbReference type="PANTHER" id="PTHR43764">
    <property type="entry name" value="MOLYBDENUM COFACTOR BIOSYNTHESIS"/>
    <property type="match status" value="1"/>
</dbReference>
<dbReference type="Gene3D" id="3.40.980.10">
    <property type="entry name" value="MoaB/Mog-like domain"/>
    <property type="match status" value="1"/>
</dbReference>
<dbReference type="Proteomes" id="UP000010716">
    <property type="component" value="Unassembled WGS sequence"/>
</dbReference>
<dbReference type="SUPFAM" id="SSF53218">
    <property type="entry name" value="Molybdenum cofactor biosynthesis proteins"/>
    <property type="match status" value="1"/>
</dbReference>
<dbReference type="InterPro" id="IPR036425">
    <property type="entry name" value="MoaB/Mog-like_dom_sf"/>
</dbReference>
<comment type="pathway">
    <text evidence="1">Cofactor biosynthesis; molybdopterin biosynthesis.</text>
</comment>
<keyword evidence="7" id="KW-1185">Reference proteome</keyword>
<dbReference type="EMBL" id="CP082237">
    <property type="protein sequence ID" value="QZT34587.1"/>
    <property type="molecule type" value="Genomic_DNA"/>
</dbReference>
<dbReference type="SMART" id="SM00852">
    <property type="entry name" value="MoCF_biosynth"/>
    <property type="match status" value="1"/>
</dbReference>
<organism evidence="4 6">
    <name type="scientific">Caldalkalibacillus thermarum (strain TA2.A1)</name>
    <dbReference type="NCBI Taxonomy" id="986075"/>
    <lineage>
        <taxon>Bacteria</taxon>
        <taxon>Bacillati</taxon>
        <taxon>Bacillota</taxon>
        <taxon>Bacilli</taxon>
        <taxon>Bacillales</taxon>
        <taxon>Bacillaceae</taxon>
        <taxon>Caldalkalibacillus</taxon>
    </lineage>
</organism>
<dbReference type="KEGG" id="cthu:HUR95_04265"/>
<dbReference type="AlphaFoldDB" id="F5L6N9"/>
<evidence type="ECO:0000313" key="6">
    <source>
        <dbReference type="Proteomes" id="UP000010716"/>
    </source>
</evidence>
<dbReference type="RefSeq" id="WP_007504462.1">
    <property type="nucleotide sequence ID" value="NZ_AFCE01000130.1"/>
</dbReference>
<evidence type="ECO:0000313" key="4">
    <source>
        <dbReference type="EMBL" id="EGL82990.1"/>
    </source>
</evidence>
<feature type="domain" description="MoaB/Mog" evidence="3">
    <location>
        <begin position="5"/>
        <end position="150"/>
    </location>
</feature>
<protein>
    <submittedName>
        <fullName evidence="5">MogA/MoaB family molybdenum cofactor biosynthesis protein</fullName>
    </submittedName>
    <submittedName>
        <fullName evidence="4">Molybdenum cofactor synthesis domain protein</fullName>
    </submittedName>
</protein>
<proteinExistence type="predicted"/>
<accession>F5L6N9</accession>
<dbReference type="InterPro" id="IPR001453">
    <property type="entry name" value="MoaB/Mog_dom"/>
</dbReference>
<dbReference type="Proteomes" id="UP000825179">
    <property type="component" value="Chromosome"/>
</dbReference>
<dbReference type="Pfam" id="PF00994">
    <property type="entry name" value="MoCF_biosynth"/>
    <property type="match status" value="1"/>
</dbReference>
<name>F5L6N9_CALTT</name>
<dbReference type="OrthoDB" id="9784492at2"/>